<proteinExistence type="predicted"/>
<feature type="chain" id="PRO_5045977426" evidence="1">
    <location>
        <begin position="22"/>
        <end position="292"/>
    </location>
</feature>
<reference evidence="2 3" key="2">
    <citation type="submission" date="2023-12" db="EMBL/GenBank/DDBJ databases">
        <title>Description of an unclassified Opitutus bacterium of Verrucomicrobiota.</title>
        <authorList>
            <person name="Zhang D.-F."/>
        </authorList>
    </citation>
    <scope>NUCLEOTIDE SEQUENCE [LARGE SCALE GENOMIC DNA]</scope>
    <source>
        <strain evidence="2 3">WL0086</strain>
    </source>
</reference>
<keyword evidence="1" id="KW-0732">Signal</keyword>
<organism evidence="2 3">
    <name type="scientific">Actomonas aquatica</name>
    <dbReference type="NCBI Taxonomy" id="2866162"/>
    <lineage>
        <taxon>Bacteria</taxon>
        <taxon>Pseudomonadati</taxon>
        <taxon>Verrucomicrobiota</taxon>
        <taxon>Opitutia</taxon>
        <taxon>Opitutales</taxon>
        <taxon>Opitutaceae</taxon>
        <taxon>Actomonas</taxon>
    </lineage>
</organism>
<dbReference type="EMBL" id="CP139781">
    <property type="protein sequence ID" value="WRQ88184.1"/>
    <property type="molecule type" value="Genomic_DNA"/>
</dbReference>
<name>A0ABZ1C910_9BACT</name>
<keyword evidence="3" id="KW-1185">Reference proteome</keyword>
<dbReference type="Gene3D" id="2.120.10.30">
    <property type="entry name" value="TolB, C-terminal domain"/>
    <property type="match status" value="1"/>
</dbReference>
<evidence type="ECO:0000313" key="2">
    <source>
        <dbReference type="EMBL" id="WRQ88184.1"/>
    </source>
</evidence>
<gene>
    <name evidence="2" type="ORF">K1X11_002110</name>
</gene>
<sequence>MRFLSPALLACVFTSAHLTTATEPELLWETSGLAGPESVLYDHQREVFYASNMGTWGEGQTPHDGFISRLSSTGEVLDLHWITDLENPKGLALANGRLYVGDDLGLIEIDPDAGAIVARHTPSNGAEAGFNDCTADPDGNVFVFSYAAATIFRLQAGRLDPWVEIDMSETGGLNGLRAEAERLLVGGWSWRDAEGVEQLGHLTAIAYADRQLQRIGTTPIAHIDGVEPDGRGGYTVTDWLTGEVKHVTSDGHPSLLMTLPPGTADHDYLIDQQLLVLPLMKDDVVRAYRWAP</sequence>
<evidence type="ECO:0000256" key="1">
    <source>
        <dbReference type="SAM" id="SignalP"/>
    </source>
</evidence>
<evidence type="ECO:0000313" key="3">
    <source>
        <dbReference type="Proteomes" id="UP000738431"/>
    </source>
</evidence>
<accession>A0ABZ1C910</accession>
<dbReference type="Proteomes" id="UP000738431">
    <property type="component" value="Chromosome"/>
</dbReference>
<reference evidence="2 3" key="1">
    <citation type="submission" date="2021-08" db="EMBL/GenBank/DDBJ databases">
        <authorList>
            <person name="Zhang D."/>
            <person name="Zhang A."/>
            <person name="Wang L."/>
        </authorList>
    </citation>
    <scope>NUCLEOTIDE SEQUENCE [LARGE SCALE GENOMIC DNA]</scope>
    <source>
        <strain evidence="2 3">WL0086</strain>
    </source>
</reference>
<dbReference type="SUPFAM" id="SSF63829">
    <property type="entry name" value="Calcium-dependent phosphotriesterase"/>
    <property type="match status" value="1"/>
</dbReference>
<dbReference type="RefSeq" id="WP_221028786.1">
    <property type="nucleotide sequence ID" value="NZ_CP139781.1"/>
</dbReference>
<dbReference type="InterPro" id="IPR011042">
    <property type="entry name" value="6-blade_b-propeller_TolB-like"/>
</dbReference>
<feature type="signal peptide" evidence="1">
    <location>
        <begin position="1"/>
        <end position="21"/>
    </location>
</feature>
<protein>
    <submittedName>
        <fullName evidence="2">SMP-30/gluconolactonase/LRE family protein</fullName>
    </submittedName>
</protein>